<organism evidence="2 3">
    <name type="scientific">Luteolibacter luteus</name>
    <dbReference type="NCBI Taxonomy" id="2728835"/>
    <lineage>
        <taxon>Bacteria</taxon>
        <taxon>Pseudomonadati</taxon>
        <taxon>Verrucomicrobiota</taxon>
        <taxon>Verrucomicrobiia</taxon>
        <taxon>Verrucomicrobiales</taxon>
        <taxon>Verrucomicrobiaceae</taxon>
        <taxon>Luteolibacter</taxon>
    </lineage>
</organism>
<evidence type="ECO:0000313" key="2">
    <source>
        <dbReference type="EMBL" id="QJE98724.1"/>
    </source>
</evidence>
<dbReference type="KEGG" id="luo:HHL09_24075"/>
<feature type="compositionally biased region" description="Acidic residues" evidence="1">
    <location>
        <begin position="83"/>
        <end position="99"/>
    </location>
</feature>
<evidence type="ECO:0000313" key="3">
    <source>
        <dbReference type="Proteomes" id="UP000501812"/>
    </source>
</evidence>
<evidence type="ECO:0000256" key="1">
    <source>
        <dbReference type="SAM" id="MobiDB-lite"/>
    </source>
</evidence>
<dbReference type="EMBL" id="CP051774">
    <property type="protein sequence ID" value="QJE98724.1"/>
    <property type="molecule type" value="Genomic_DNA"/>
</dbReference>
<sequence>MMNEDDFFNDLLKAVEQQLAAPQTRYVAKTLERLTSGGMSEQDAKERIAAALGEETDAMYRSKRGFDEKSYRSRLDEIRADERFEDEEEKDEGDSSEEE</sequence>
<keyword evidence="3" id="KW-1185">Reference proteome</keyword>
<dbReference type="AlphaFoldDB" id="A0A858RQB8"/>
<name>A0A858RQB8_9BACT</name>
<dbReference type="Proteomes" id="UP000501812">
    <property type="component" value="Chromosome"/>
</dbReference>
<gene>
    <name evidence="2" type="ORF">HHL09_24075</name>
</gene>
<accession>A0A858RQB8</accession>
<dbReference type="RefSeq" id="WP_169457211.1">
    <property type="nucleotide sequence ID" value="NZ_CP051774.1"/>
</dbReference>
<protein>
    <submittedName>
        <fullName evidence="2">Uncharacterized protein</fullName>
    </submittedName>
</protein>
<proteinExistence type="predicted"/>
<feature type="region of interest" description="Disordered" evidence="1">
    <location>
        <begin position="76"/>
        <end position="99"/>
    </location>
</feature>
<reference evidence="2 3" key="1">
    <citation type="submission" date="2020-04" db="EMBL/GenBank/DDBJ databases">
        <title>Luteolibacter sp. G-1-1-1 isolated from soil.</title>
        <authorList>
            <person name="Dahal R.H."/>
        </authorList>
    </citation>
    <scope>NUCLEOTIDE SEQUENCE [LARGE SCALE GENOMIC DNA]</scope>
    <source>
        <strain evidence="2 3">G-1-1-1</strain>
    </source>
</reference>